<dbReference type="EMBL" id="JAGRRH010000005">
    <property type="protein sequence ID" value="KAG7369671.1"/>
    <property type="molecule type" value="Genomic_DNA"/>
</dbReference>
<dbReference type="Proteomes" id="UP000693970">
    <property type="component" value="Unassembled WGS sequence"/>
</dbReference>
<sequence>MNHASFSPGQPNEAAGRKVTPSSRNSNSGERNGSSVRDDICTKKQSVSSLFLIGEDLQKIRHSSHRNRAQVGAEESDGDDEDDNMDDSDHDNVIKDLLYPALEEGSSRSRNMDFDFFEDDYQAALAAMNTSGSTATTGASTSQSSFRSSMTSINDSFRNSSLRSSMAVIPEPGQLSPNDSSPISAAASNSAYLNVLRWRRSNNDPFDASVGKHNR</sequence>
<dbReference type="AlphaFoldDB" id="A0A9K3Q3Q0"/>
<protein>
    <submittedName>
        <fullName evidence="2">Uncharacterized protein</fullName>
    </submittedName>
</protein>
<evidence type="ECO:0000313" key="3">
    <source>
        <dbReference type="Proteomes" id="UP000693970"/>
    </source>
</evidence>
<feature type="compositionally biased region" description="Polar residues" evidence="1">
    <location>
        <begin position="1"/>
        <end position="10"/>
    </location>
</feature>
<proteinExistence type="predicted"/>
<feature type="compositionally biased region" description="Low complexity" evidence="1">
    <location>
        <begin position="22"/>
        <end position="35"/>
    </location>
</feature>
<feature type="region of interest" description="Disordered" evidence="1">
    <location>
        <begin position="131"/>
        <end position="153"/>
    </location>
</feature>
<reference evidence="2" key="2">
    <citation type="submission" date="2021-04" db="EMBL/GenBank/DDBJ databases">
        <authorList>
            <person name="Podell S."/>
        </authorList>
    </citation>
    <scope>NUCLEOTIDE SEQUENCE</scope>
    <source>
        <strain evidence="2">Hildebrandi</strain>
    </source>
</reference>
<feature type="compositionally biased region" description="Acidic residues" evidence="1">
    <location>
        <begin position="74"/>
        <end position="89"/>
    </location>
</feature>
<feature type="compositionally biased region" description="Low complexity" evidence="1">
    <location>
        <begin position="131"/>
        <end position="152"/>
    </location>
</feature>
<comment type="caution">
    <text evidence="2">The sequence shown here is derived from an EMBL/GenBank/DDBJ whole genome shotgun (WGS) entry which is preliminary data.</text>
</comment>
<reference evidence="2" key="1">
    <citation type="journal article" date="2021" name="Sci. Rep.">
        <title>Diploid genomic architecture of Nitzschia inconspicua, an elite biomass production diatom.</title>
        <authorList>
            <person name="Oliver A."/>
            <person name="Podell S."/>
            <person name="Pinowska A."/>
            <person name="Traller J.C."/>
            <person name="Smith S.R."/>
            <person name="McClure R."/>
            <person name="Beliaev A."/>
            <person name="Bohutskyi P."/>
            <person name="Hill E.A."/>
            <person name="Rabines A."/>
            <person name="Zheng H."/>
            <person name="Allen L.Z."/>
            <person name="Kuo A."/>
            <person name="Grigoriev I.V."/>
            <person name="Allen A.E."/>
            <person name="Hazlebeck D."/>
            <person name="Allen E.E."/>
        </authorList>
    </citation>
    <scope>NUCLEOTIDE SEQUENCE</scope>
    <source>
        <strain evidence="2">Hildebrandi</strain>
    </source>
</reference>
<accession>A0A9K3Q3Q0</accession>
<feature type="region of interest" description="Disordered" evidence="1">
    <location>
        <begin position="59"/>
        <end position="91"/>
    </location>
</feature>
<evidence type="ECO:0000313" key="2">
    <source>
        <dbReference type="EMBL" id="KAG7369671.1"/>
    </source>
</evidence>
<organism evidence="2 3">
    <name type="scientific">Nitzschia inconspicua</name>
    <dbReference type="NCBI Taxonomy" id="303405"/>
    <lineage>
        <taxon>Eukaryota</taxon>
        <taxon>Sar</taxon>
        <taxon>Stramenopiles</taxon>
        <taxon>Ochrophyta</taxon>
        <taxon>Bacillariophyta</taxon>
        <taxon>Bacillariophyceae</taxon>
        <taxon>Bacillariophycidae</taxon>
        <taxon>Bacillariales</taxon>
        <taxon>Bacillariaceae</taxon>
        <taxon>Nitzschia</taxon>
    </lineage>
</organism>
<gene>
    <name evidence="2" type="ORF">IV203_027417</name>
</gene>
<keyword evidence="3" id="KW-1185">Reference proteome</keyword>
<name>A0A9K3Q3Q0_9STRA</name>
<evidence type="ECO:0000256" key="1">
    <source>
        <dbReference type="SAM" id="MobiDB-lite"/>
    </source>
</evidence>
<feature type="region of interest" description="Disordered" evidence="1">
    <location>
        <begin position="1"/>
        <end position="41"/>
    </location>
</feature>